<comment type="similarity">
    <text evidence="2 10">Belongs to the binding-protein-dependent transport system permease family. MalFG subfamily.</text>
</comment>
<evidence type="ECO:0000256" key="6">
    <source>
        <dbReference type="ARBA" id="ARBA00022692"/>
    </source>
</evidence>
<feature type="transmembrane region" description="Helical" evidence="9">
    <location>
        <begin position="204"/>
        <end position="228"/>
    </location>
</feature>
<feature type="transmembrane region" description="Helical" evidence="9">
    <location>
        <begin position="237"/>
        <end position="258"/>
    </location>
</feature>
<dbReference type="InterPro" id="IPR000515">
    <property type="entry name" value="MetI-like"/>
</dbReference>
<dbReference type="PANTHER" id="PTHR47314:SF1">
    <property type="entry name" value="MALTOSE_MALTODEXTRIN TRANSPORT SYSTEM PERMEASE PROTEIN MALF"/>
    <property type="match status" value="1"/>
</dbReference>
<evidence type="ECO:0000256" key="1">
    <source>
        <dbReference type="ARBA" id="ARBA00004651"/>
    </source>
</evidence>
<feature type="transmembrane region" description="Helical" evidence="9">
    <location>
        <begin position="402"/>
        <end position="422"/>
    </location>
</feature>
<evidence type="ECO:0000256" key="5">
    <source>
        <dbReference type="ARBA" id="ARBA00022597"/>
    </source>
</evidence>
<feature type="transmembrane region" description="Helical" evidence="9">
    <location>
        <begin position="288"/>
        <end position="317"/>
    </location>
</feature>
<accession>A0ABS7DA35</accession>
<evidence type="ECO:0000256" key="3">
    <source>
        <dbReference type="ARBA" id="ARBA00022448"/>
    </source>
</evidence>
<organism evidence="12 13">
    <name type="scientific">Paenibacillus oenotherae</name>
    <dbReference type="NCBI Taxonomy" id="1435645"/>
    <lineage>
        <taxon>Bacteria</taxon>
        <taxon>Bacillati</taxon>
        <taxon>Bacillota</taxon>
        <taxon>Bacilli</taxon>
        <taxon>Bacillales</taxon>
        <taxon>Paenibacillaceae</taxon>
        <taxon>Paenibacillus</taxon>
    </lineage>
</organism>
<keyword evidence="7 9" id="KW-1133">Transmembrane helix</keyword>
<evidence type="ECO:0000256" key="7">
    <source>
        <dbReference type="ARBA" id="ARBA00022989"/>
    </source>
</evidence>
<feature type="transmembrane region" description="Helical" evidence="9">
    <location>
        <begin position="338"/>
        <end position="360"/>
    </location>
</feature>
<evidence type="ECO:0000259" key="11">
    <source>
        <dbReference type="PROSITE" id="PS50928"/>
    </source>
</evidence>
<feature type="transmembrane region" description="Helical" evidence="9">
    <location>
        <begin position="30"/>
        <end position="54"/>
    </location>
</feature>
<dbReference type="SUPFAM" id="SSF161098">
    <property type="entry name" value="MetI-like"/>
    <property type="match status" value="1"/>
</dbReference>
<feature type="domain" description="ABC transmembrane type-1" evidence="11">
    <location>
        <begin position="203"/>
        <end position="423"/>
    </location>
</feature>
<dbReference type="PANTHER" id="PTHR47314">
    <property type="entry name" value="MALTOSE/MALTODEXTRIN TRANSPORT SYSTEM PERMEASE PROTEIN MALF"/>
    <property type="match status" value="1"/>
</dbReference>
<protein>
    <recommendedName>
        <fullName evidence="10">Maltose/maltodextrin transport system permease protein</fullName>
    </recommendedName>
</protein>
<evidence type="ECO:0000256" key="9">
    <source>
        <dbReference type="RuleBase" id="RU363032"/>
    </source>
</evidence>
<evidence type="ECO:0000313" key="13">
    <source>
        <dbReference type="Proteomes" id="UP000812277"/>
    </source>
</evidence>
<dbReference type="SUPFAM" id="SSF160964">
    <property type="entry name" value="MalF N-terminal region-like"/>
    <property type="match status" value="1"/>
</dbReference>
<keyword evidence="6 9" id="KW-0812">Transmembrane</keyword>
<evidence type="ECO:0000256" key="4">
    <source>
        <dbReference type="ARBA" id="ARBA00022475"/>
    </source>
</evidence>
<keyword evidence="4 10" id="KW-1003">Cell membrane</keyword>
<comment type="subcellular location">
    <subcellularLocation>
        <location evidence="1 9">Cell membrane</location>
        <topology evidence="1 9">Multi-pass membrane protein</topology>
    </subcellularLocation>
</comment>
<dbReference type="EMBL" id="JAHZIJ010000016">
    <property type="protein sequence ID" value="MBW7476804.1"/>
    <property type="molecule type" value="Genomic_DNA"/>
</dbReference>
<evidence type="ECO:0000256" key="8">
    <source>
        <dbReference type="ARBA" id="ARBA00023136"/>
    </source>
</evidence>
<keyword evidence="3 9" id="KW-0813">Transport</keyword>
<evidence type="ECO:0000313" key="12">
    <source>
        <dbReference type="EMBL" id="MBW7476804.1"/>
    </source>
</evidence>
<feature type="transmembrane region" description="Helical" evidence="9">
    <location>
        <begin position="138"/>
        <end position="163"/>
    </location>
</feature>
<comment type="caution">
    <text evidence="12">The sequence shown here is derived from an EMBL/GenBank/DDBJ whole genome shotgun (WGS) entry which is preliminary data.</text>
</comment>
<comment type="function">
    <text evidence="10">Part of the ABC transporter complex MalEFGK involved in maltose/maltodextrin import. Probably responsible for the translocation of the substrate across the membrane.</text>
</comment>
<dbReference type="Gene3D" id="1.10.3720.10">
    <property type="entry name" value="MetI-like"/>
    <property type="match status" value="1"/>
</dbReference>
<dbReference type="InterPro" id="IPR035906">
    <property type="entry name" value="MetI-like_sf"/>
</dbReference>
<keyword evidence="5 10" id="KW-0762">Sugar transport</keyword>
<gene>
    <name evidence="12" type="ORF">K0T92_18985</name>
</gene>
<sequence>MAQHRKLAMSLSVLCMGLGQMYNRQYFKGIVMLLFYLTGIYFIITVLPFGMWALTTLGEQSDHLEKVGRVYVNVRGDHSIFLLVQGIIILLASVVVVVLYTLNIRDAYVVGRLREKGVHANRIGQTLRRITTERFPQLVLSVPLLLVVFFTVMPILFMILLAFTNFSFPNFLPPAKLVDWTGFKSFQDMFNVKAWSSTFYGVTLWTLIWTVCATVTIFVSGFAVALLVQMQGIRFKAFWRTLFIIPYAIPQFISLLIMKNMFNGQFGPINQYLKYFGLSGLPWLTDPFWAKVTVIIVNMWIGFPITMLMIIGLLSTIPKDLYEASEIDGASGWQQFKAITFPSIMFAFGPLLVMSFAGNINNFNLIYLLTNGTPANANYKFAGDTDILITWLYNLTLTNGKYNFASVIGLFIFVLIASFAIWNLRRTKAFKEEDGM</sequence>
<keyword evidence="13" id="KW-1185">Reference proteome</keyword>
<feature type="transmembrane region" description="Helical" evidence="9">
    <location>
        <begin position="80"/>
        <end position="102"/>
    </location>
</feature>
<dbReference type="Pfam" id="PF00528">
    <property type="entry name" value="BPD_transp_1"/>
    <property type="match status" value="1"/>
</dbReference>
<proteinExistence type="inferred from homology"/>
<dbReference type="RefSeq" id="WP_219874049.1">
    <property type="nucleotide sequence ID" value="NZ_JAHZIJ010000016.1"/>
</dbReference>
<reference evidence="12 13" key="1">
    <citation type="submission" date="2021-07" db="EMBL/GenBank/DDBJ databases">
        <title>Paenibacillus radiodurans sp. nov., isolated from the southeastern edge of Tengger Desert.</title>
        <authorList>
            <person name="Zhang G."/>
        </authorList>
    </citation>
    <scope>NUCLEOTIDE SEQUENCE [LARGE SCALE GENOMIC DNA]</scope>
    <source>
        <strain evidence="12 13">DT7-4</strain>
    </source>
</reference>
<dbReference type="PROSITE" id="PS50928">
    <property type="entry name" value="ABC_TM1"/>
    <property type="match status" value="1"/>
</dbReference>
<keyword evidence="8 9" id="KW-0472">Membrane</keyword>
<dbReference type="Proteomes" id="UP000812277">
    <property type="component" value="Unassembled WGS sequence"/>
</dbReference>
<evidence type="ECO:0000256" key="2">
    <source>
        <dbReference type="ARBA" id="ARBA00009047"/>
    </source>
</evidence>
<name>A0ABS7DA35_9BACL</name>
<dbReference type="CDD" id="cd06261">
    <property type="entry name" value="TM_PBP2"/>
    <property type="match status" value="1"/>
</dbReference>
<evidence type="ECO:0000256" key="10">
    <source>
        <dbReference type="RuleBase" id="RU367050"/>
    </source>
</evidence>